<evidence type="ECO:0000256" key="1">
    <source>
        <dbReference type="SAM" id="MobiDB-lite"/>
    </source>
</evidence>
<keyword evidence="2" id="KW-0812">Transmembrane</keyword>
<proteinExistence type="predicted"/>
<evidence type="ECO:0000313" key="3">
    <source>
        <dbReference type="EMBL" id="KAF7725331.1"/>
    </source>
</evidence>
<reference evidence="3" key="1">
    <citation type="submission" date="2020-01" db="EMBL/GenBank/DDBJ databases">
        <title>Genome Sequencing of Three Apophysomyces-Like Fungal Strains Confirms a Novel Fungal Genus in the Mucoromycota with divergent Burkholderia-like Endosymbiotic Bacteria.</title>
        <authorList>
            <person name="Stajich J.E."/>
            <person name="Macias A.M."/>
            <person name="Carter-House D."/>
            <person name="Lovett B."/>
            <person name="Kasson L.R."/>
            <person name="Berry K."/>
            <person name="Grigoriev I."/>
            <person name="Chang Y."/>
            <person name="Spatafora J."/>
            <person name="Kasson M.T."/>
        </authorList>
    </citation>
    <scope>NUCLEOTIDE SEQUENCE</scope>
    <source>
        <strain evidence="3">NRRL A-21654</strain>
    </source>
</reference>
<feature type="compositionally biased region" description="Polar residues" evidence="1">
    <location>
        <begin position="112"/>
        <end position="124"/>
    </location>
</feature>
<feature type="compositionally biased region" description="Polar residues" evidence="1">
    <location>
        <begin position="224"/>
        <end position="271"/>
    </location>
</feature>
<name>A0A8H7EN89_9FUNG</name>
<accession>A0A8H7EN89</accession>
<dbReference type="OrthoDB" id="2278929at2759"/>
<gene>
    <name evidence="3" type="ORF">EC973_009670</name>
</gene>
<sequence length="350" mass="38068">MLAHVLPIQAKLSLYLYYKKNYAYQHIKSWTNLTTSDGSLQVLVDDSWFPNPLPRGSGNLTWTMYGFYLPAGLDPTYELTNPSSLYPRPFNFSVVQFAYPNDSNPASPPSSGVTNSQGVASSGNSDGALPGWSIAVIVIAVLAFIMASAAIIWAILLSRRRKRNNKLSPAGSTMTPSGIHPDMSAPMNEKQQPLPPPKPSHDVTSIHSTTPIVTVPAPARSLASPYNSTSELASTSTDQVSPSISPQHPNSSGYPTSPQRSPKSSMLSSTDATALGDTFRHILYRPDWPGASGNEGDEELRRKRLGEQLLQRQLAEDGTSVKHAERRPTRIRSIAEIESKAVLERKNSKG</sequence>
<keyword evidence="2" id="KW-0472">Membrane</keyword>
<evidence type="ECO:0000313" key="4">
    <source>
        <dbReference type="Proteomes" id="UP000605846"/>
    </source>
</evidence>
<dbReference type="Proteomes" id="UP000605846">
    <property type="component" value="Unassembled WGS sequence"/>
</dbReference>
<feature type="region of interest" description="Disordered" evidence="1">
    <location>
        <begin position="165"/>
        <end position="271"/>
    </location>
</feature>
<protein>
    <submittedName>
        <fullName evidence="3">Uncharacterized protein</fullName>
    </submittedName>
</protein>
<organism evidence="3 4">
    <name type="scientific">Apophysomyces ossiformis</name>
    <dbReference type="NCBI Taxonomy" id="679940"/>
    <lineage>
        <taxon>Eukaryota</taxon>
        <taxon>Fungi</taxon>
        <taxon>Fungi incertae sedis</taxon>
        <taxon>Mucoromycota</taxon>
        <taxon>Mucoromycotina</taxon>
        <taxon>Mucoromycetes</taxon>
        <taxon>Mucorales</taxon>
        <taxon>Mucorineae</taxon>
        <taxon>Mucoraceae</taxon>
        <taxon>Apophysomyces</taxon>
    </lineage>
</organism>
<feature type="transmembrane region" description="Helical" evidence="2">
    <location>
        <begin position="132"/>
        <end position="157"/>
    </location>
</feature>
<dbReference type="AlphaFoldDB" id="A0A8H7EN89"/>
<keyword evidence="4" id="KW-1185">Reference proteome</keyword>
<feature type="region of interest" description="Disordered" evidence="1">
    <location>
        <begin position="105"/>
        <end position="124"/>
    </location>
</feature>
<comment type="caution">
    <text evidence="3">The sequence shown here is derived from an EMBL/GenBank/DDBJ whole genome shotgun (WGS) entry which is preliminary data.</text>
</comment>
<feature type="compositionally biased region" description="Polar residues" evidence="1">
    <location>
        <begin position="202"/>
        <end position="212"/>
    </location>
</feature>
<dbReference type="EMBL" id="JABAYA010000099">
    <property type="protein sequence ID" value="KAF7725331.1"/>
    <property type="molecule type" value="Genomic_DNA"/>
</dbReference>
<dbReference type="CDD" id="cd12087">
    <property type="entry name" value="TM_EGFR-like"/>
    <property type="match status" value="1"/>
</dbReference>
<keyword evidence="2" id="KW-1133">Transmembrane helix</keyword>
<evidence type="ECO:0000256" key="2">
    <source>
        <dbReference type="SAM" id="Phobius"/>
    </source>
</evidence>